<evidence type="ECO:0000256" key="1">
    <source>
        <dbReference type="SAM" id="MobiDB-lite"/>
    </source>
</evidence>
<dbReference type="InterPro" id="IPR056002">
    <property type="entry name" value="DUF7580"/>
</dbReference>
<comment type="caution">
    <text evidence="3">The sequence shown here is derived from an EMBL/GenBank/DDBJ whole genome shotgun (WGS) entry which is preliminary data.</text>
</comment>
<organism evidence="3 4">
    <name type="scientific">Diaporthe eres</name>
    <name type="common">Phomopsis oblonga</name>
    <dbReference type="NCBI Taxonomy" id="83184"/>
    <lineage>
        <taxon>Eukaryota</taxon>
        <taxon>Fungi</taxon>
        <taxon>Dikarya</taxon>
        <taxon>Ascomycota</taxon>
        <taxon>Pezizomycotina</taxon>
        <taxon>Sordariomycetes</taxon>
        <taxon>Sordariomycetidae</taxon>
        <taxon>Diaporthales</taxon>
        <taxon>Diaporthaceae</taxon>
        <taxon>Diaporthe</taxon>
        <taxon>Diaporthe eres species complex</taxon>
    </lineage>
</organism>
<evidence type="ECO:0000313" key="3">
    <source>
        <dbReference type="EMBL" id="KAK7715845.1"/>
    </source>
</evidence>
<evidence type="ECO:0000313" key="4">
    <source>
        <dbReference type="Proteomes" id="UP001430848"/>
    </source>
</evidence>
<dbReference type="Proteomes" id="UP001430848">
    <property type="component" value="Unassembled WGS sequence"/>
</dbReference>
<gene>
    <name evidence="3" type="ORF">SLS63_011261</name>
</gene>
<accession>A0ABR1NUJ8</accession>
<sequence length="329" mass="36907">MPISDLCLDLQQNTNQGMALELMLEDSKLYGSWSHLCGTDDASSSKESLHNLISNGAFRISFNDFNQNRSAVKFGTQDKGALVVKLGYCLMDFFEAGMNSERIFIQGLVRSNSGNACYIPYLSFGPEPPRPIDKYRYSFAGKHTALPCFAKLLLEIHFGETIDLDITDEDVNKVWGSLMTCVDEIEKIEPSGPYLEAVRNCFQAHHYIANKLGVRNFDISIVNTEIREALYEEVVSKLQLGLEASIPRSVSDRKRQRSESPPHRTVSVYSKTIRDDWDRSVEGLRAKREQQVKYRATSAANSGLGGVYSPTHTGNAGESRDSWSDKQVR</sequence>
<feature type="compositionally biased region" description="Basic and acidic residues" evidence="1">
    <location>
        <begin position="318"/>
        <end position="329"/>
    </location>
</feature>
<name>A0ABR1NUJ8_DIAER</name>
<feature type="domain" description="DUF7580" evidence="2">
    <location>
        <begin position="3"/>
        <end position="243"/>
    </location>
</feature>
<reference evidence="3 4" key="1">
    <citation type="submission" date="2024-02" db="EMBL/GenBank/DDBJ databases">
        <title>De novo assembly and annotation of 12 fungi associated with fruit tree decline syndrome in Ontario, Canada.</title>
        <authorList>
            <person name="Sulman M."/>
            <person name="Ellouze W."/>
            <person name="Ilyukhin E."/>
        </authorList>
    </citation>
    <scope>NUCLEOTIDE SEQUENCE [LARGE SCALE GENOMIC DNA]</scope>
    <source>
        <strain evidence="3 4">M169</strain>
    </source>
</reference>
<dbReference type="Pfam" id="PF24476">
    <property type="entry name" value="DUF7580"/>
    <property type="match status" value="1"/>
</dbReference>
<keyword evidence="4" id="KW-1185">Reference proteome</keyword>
<feature type="region of interest" description="Disordered" evidence="1">
    <location>
        <begin position="290"/>
        <end position="329"/>
    </location>
</feature>
<evidence type="ECO:0000259" key="2">
    <source>
        <dbReference type="Pfam" id="PF24476"/>
    </source>
</evidence>
<proteinExistence type="predicted"/>
<feature type="region of interest" description="Disordered" evidence="1">
    <location>
        <begin position="249"/>
        <end position="269"/>
    </location>
</feature>
<protein>
    <recommendedName>
        <fullName evidence="2">DUF7580 domain-containing protein</fullName>
    </recommendedName>
</protein>
<feature type="compositionally biased region" description="Basic and acidic residues" evidence="1">
    <location>
        <begin position="250"/>
        <end position="262"/>
    </location>
</feature>
<dbReference type="EMBL" id="JAKNSF020000104">
    <property type="protein sequence ID" value="KAK7715845.1"/>
    <property type="molecule type" value="Genomic_DNA"/>
</dbReference>